<organism evidence="1 2">
    <name type="scientific">Portunus trituberculatus</name>
    <name type="common">Swimming crab</name>
    <name type="synonym">Neptunus trituberculatus</name>
    <dbReference type="NCBI Taxonomy" id="210409"/>
    <lineage>
        <taxon>Eukaryota</taxon>
        <taxon>Metazoa</taxon>
        <taxon>Ecdysozoa</taxon>
        <taxon>Arthropoda</taxon>
        <taxon>Crustacea</taxon>
        <taxon>Multicrustacea</taxon>
        <taxon>Malacostraca</taxon>
        <taxon>Eumalacostraca</taxon>
        <taxon>Eucarida</taxon>
        <taxon>Decapoda</taxon>
        <taxon>Pleocyemata</taxon>
        <taxon>Brachyura</taxon>
        <taxon>Eubrachyura</taxon>
        <taxon>Portunoidea</taxon>
        <taxon>Portunidae</taxon>
        <taxon>Portuninae</taxon>
        <taxon>Portunus</taxon>
    </lineage>
</organism>
<comment type="caution">
    <text evidence="1">The sequence shown here is derived from an EMBL/GenBank/DDBJ whole genome shotgun (WGS) entry which is preliminary data.</text>
</comment>
<protein>
    <submittedName>
        <fullName evidence="1">Uncharacterized protein</fullName>
    </submittedName>
</protein>
<sequence>MYTCTACPSAPLASVSPLATLRGALKAICPMIVTPRPLTSAASASAVCGDSWKCCVKERTARKGSK</sequence>
<dbReference type="AlphaFoldDB" id="A0A5B7JK17"/>
<dbReference type="Proteomes" id="UP000324222">
    <property type="component" value="Unassembled WGS sequence"/>
</dbReference>
<dbReference type="EMBL" id="VSRR010091847">
    <property type="protein sequence ID" value="MPC92594.1"/>
    <property type="molecule type" value="Genomic_DNA"/>
</dbReference>
<evidence type="ECO:0000313" key="1">
    <source>
        <dbReference type="EMBL" id="MPC92594.1"/>
    </source>
</evidence>
<proteinExistence type="predicted"/>
<name>A0A5B7JK17_PORTR</name>
<evidence type="ECO:0000313" key="2">
    <source>
        <dbReference type="Proteomes" id="UP000324222"/>
    </source>
</evidence>
<gene>
    <name evidence="1" type="ORF">E2C01_087690</name>
</gene>
<reference evidence="1 2" key="1">
    <citation type="submission" date="2019-05" db="EMBL/GenBank/DDBJ databases">
        <title>Another draft genome of Portunus trituberculatus and its Hox gene families provides insights of decapod evolution.</title>
        <authorList>
            <person name="Jeong J.-H."/>
            <person name="Song I."/>
            <person name="Kim S."/>
            <person name="Choi T."/>
            <person name="Kim D."/>
            <person name="Ryu S."/>
            <person name="Kim W."/>
        </authorList>
    </citation>
    <scope>NUCLEOTIDE SEQUENCE [LARGE SCALE GENOMIC DNA]</scope>
    <source>
        <tissue evidence="1">Muscle</tissue>
    </source>
</reference>
<accession>A0A5B7JK17</accession>
<keyword evidence="2" id="KW-1185">Reference proteome</keyword>